<dbReference type="PROSITE" id="PS51257">
    <property type="entry name" value="PROKAR_LIPOPROTEIN"/>
    <property type="match status" value="1"/>
</dbReference>
<dbReference type="GO" id="GO:0008767">
    <property type="term" value="F:UDP-galactopyranose mutase activity"/>
    <property type="evidence" value="ECO:0007669"/>
    <property type="project" value="TreeGrafter"/>
</dbReference>
<organism evidence="2 3">
    <name type="scientific">Candidatus Uhrbacteria bacterium RIFCSPLOWO2_02_FULL_54_37</name>
    <dbReference type="NCBI Taxonomy" id="1802412"/>
    <lineage>
        <taxon>Bacteria</taxon>
        <taxon>Candidatus Uhriibacteriota</taxon>
    </lineage>
</organism>
<evidence type="ECO:0000313" key="3">
    <source>
        <dbReference type="Proteomes" id="UP000177750"/>
    </source>
</evidence>
<evidence type="ECO:0000313" key="2">
    <source>
        <dbReference type="EMBL" id="OGL89892.1"/>
    </source>
</evidence>
<dbReference type="AlphaFoldDB" id="A0A1F7VHA7"/>
<reference evidence="2 3" key="1">
    <citation type="journal article" date="2016" name="Nat. Commun.">
        <title>Thousands of microbial genomes shed light on interconnected biogeochemical processes in an aquifer system.</title>
        <authorList>
            <person name="Anantharaman K."/>
            <person name="Brown C.T."/>
            <person name="Hug L.A."/>
            <person name="Sharon I."/>
            <person name="Castelle C.J."/>
            <person name="Probst A.J."/>
            <person name="Thomas B.C."/>
            <person name="Singh A."/>
            <person name="Wilkins M.J."/>
            <person name="Karaoz U."/>
            <person name="Brodie E.L."/>
            <person name="Williams K.H."/>
            <person name="Hubbard S.S."/>
            <person name="Banfield J.F."/>
        </authorList>
    </citation>
    <scope>NUCLEOTIDE SEQUENCE [LARGE SCALE GENOMIC DNA]</scope>
</reference>
<dbReference type="GO" id="GO:0050660">
    <property type="term" value="F:flavin adenine dinucleotide binding"/>
    <property type="evidence" value="ECO:0007669"/>
    <property type="project" value="TreeGrafter"/>
</dbReference>
<proteinExistence type="predicted"/>
<dbReference type="NCBIfam" id="NF005548">
    <property type="entry name" value="PRK07208.1-4"/>
    <property type="match status" value="1"/>
</dbReference>
<dbReference type="SUPFAM" id="SSF51905">
    <property type="entry name" value="FAD/NAD(P)-binding domain"/>
    <property type="match status" value="1"/>
</dbReference>
<dbReference type="PANTHER" id="PTHR21197">
    <property type="entry name" value="UDP-GALACTOPYRANOSE MUTASE"/>
    <property type="match status" value="1"/>
</dbReference>
<gene>
    <name evidence="2" type="ORF">A3J36_01525</name>
</gene>
<evidence type="ECO:0000259" key="1">
    <source>
        <dbReference type="Pfam" id="PF01593"/>
    </source>
</evidence>
<sequence length="491" mass="57187">MRTIDTDTLIIGAGPAGMACAIALAKEGRRFIIVEAQGQVGGLAKTMVFEEDGLVFRTDQGPHRFFSKNHALYDFIETLLQDRWMTVQRSTRQYIDGKFYDYPVHFFQALRNVGMMRALRMGVDYFLAKIQYGWRGKPIENFADYIYAHFGKTLGEFNMINYTEKIWGIPASTIHKDWAGQRIRGLNVRTLLKDALARLMGKKQKDGVKTLVDTFYYPELGTGLIYETIEQRLRARGYEIFLNAFPRAIRHEDARIKEAVIRQGEEEFVVRFNELVESIPLPRFFHLLDPPPPLPLLTHAGHLRHRSQVYVFLTLDKDSVTNDQWIYFPNKGIPIGRISEMKNFSAKMAPPGKTSLFIEYFCFEGDARWKMADAALFEETVAWLARLHFIARADVRHYYVMRQKDVYPLYDVAYEHHLKPLKEFLNSFPNLYYIGRPGRFHYNNQDHSLEMGFAAARSILLGYREDFDAIGEEKEYYEKGSLRKERKDVDK</sequence>
<protein>
    <recommendedName>
        <fullName evidence="1">Amine oxidase domain-containing protein</fullName>
    </recommendedName>
</protein>
<comment type="caution">
    <text evidence="2">The sequence shown here is derived from an EMBL/GenBank/DDBJ whole genome shotgun (WGS) entry which is preliminary data.</text>
</comment>
<dbReference type="PANTHER" id="PTHR21197:SF0">
    <property type="entry name" value="UDP-GALACTOPYRANOSE MUTASE"/>
    <property type="match status" value="1"/>
</dbReference>
<name>A0A1F7VHA7_9BACT</name>
<dbReference type="PRINTS" id="PR00419">
    <property type="entry name" value="ADXRDTASE"/>
</dbReference>
<dbReference type="InterPro" id="IPR002937">
    <property type="entry name" value="Amino_oxidase"/>
</dbReference>
<dbReference type="Proteomes" id="UP000177750">
    <property type="component" value="Unassembled WGS sequence"/>
</dbReference>
<dbReference type="EMBL" id="MGEU01000050">
    <property type="protein sequence ID" value="OGL89892.1"/>
    <property type="molecule type" value="Genomic_DNA"/>
</dbReference>
<dbReference type="Pfam" id="PF01593">
    <property type="entry name" value="Amino_oxidase"/>
    <property type="match status" value="1"/>
</dbReference>
<accession>A0A1F7VHA7</accession>
<feature type="domain" description="Amine oxidase" evidence="1">
    <location>
        <begin position="16"/>
        <end position="408"/>
    </location>
</feature>
<dbReference type="Gene3D" id="3.50.50.60">
    <property type="entry name" value="FAD/NAD(P)-binding domain"/>
    <property type="match status" value="1"/>
</dbReference>
<dbReference type="GO" id="GO:0016491">
    <property type="term" value="F:oxidoreductase activity"/>
    <property type="evidence" value="ECO:0007669"/>
    <property type="project" value="InterPro"/>
</dbReference>
<dbReference type="GO" id="GO:0005829">
    <property type="term" value="C:cytosol"/>
    <property type="evidence" value="ECO:0007669"/>
    <property type="project" value="TreeGrafter"/>
</dbReference>
<dbReference type="InterPro" id="IPR036188">
    <property type="entry name" value="FAD/NAD-bd_sf"/>
</dbReference>